<reference evidence="14" key="2">
    <citation type="submission" date="2020-11" db="EMBL/GenBank/DDBJ databases">
        <authorList>
            <person name="McCartney M.A."/>
            <person name="Auch B."/>
            <person name="Kono T."/>
            <person name="Mallez S."/>
            <person name="Becker A."/>
            <person name="Gohl D.M."/>
            <person name="Silverstein K.A.T."/>
            <person name="Koren S."/>
            <person name="Bechman K.B."/>
            <person name="Herman A."/>
            <person name="Abrahante J.E."/>
            <person name="Garbe J."/>
        </authorList>
    </citation>
    <scope>NUCLEOTIDE SEQUENCE</scope>
    <source>
        <strain evidence="14">Duluth1</strain>
        <tissue evidence="14">Whole animal</tissue>
    </source>
</reference>
<dbReference type="EC" id="4.1.3.3" evidence="5"/>
<comment type="caution">
    <text evidence="14">The sequence shown here is derived from an EMBL/GenBank/DDBJ whole genome shotgun (WGS) entry which is preliminary data.</text>
</comment>
<proteinExistence type="inferred from homology"/>
<accession>A0A9D4LUT4</accession>
<dbReference type="InterPro" id="IPR013785">
    <property type="entry name" value="Aldolase_TIM"/>
</dbReference>
<keyword evidence="15" id="KW-1185">Reference proteome</keyword>
<comment type="subunit">
    <text evidence="4">Homotetramer.</text>
</comment>
<comment type="similarity">
    <text evidence="3">Belongs to the DapA family. NanA subfamily.</text>
</comment>
<keyword evidence="9" id="KW-0119">Carbohydrate metabolism</keyword>
<evidence type="ECO:0000313" key="15">
    <source>
        <dbReference type="Proteomes" id="UP000828390"/>
    </source>
</evidence>
<feature type="binding site" evidence="13">
    <location>
        <position position="212"/>
    </location>
    <ligand>
        <name>pyruvate</name>
        <dbReference type="ChEBI" id="CHEBI:15361"/>
    </ligand>
</feature>
<evidence type="ECO:0000256" key="1">
    <source>
        <dbReference type="ARBA" id="ARBA00004496"/>
    </source>
</evidence>
<dbReference type="GO" id="GO:0008747">
    <property type="term" value="F:N-acetylneuraminate lyase activity"/>
    <property type="evidence" value="ECO:0007669"/>
    <property type="project" value="UniProtKB-EC"/>
</dbReference>
<organism evidence="14 15">
    <name type="scientific">Dreissena polymorpha</name>
    <name type="common">Zebra mussel</name>
    <name type="synonym">Mytilus polymorpha</name>
    <dbReference type="NCBI Taxonomy" id="45954"/>
    <lineage>
        <taxon>Eukaryota</taxon>
        <taxon>Metazoa</taxon>
        <taxon>Spiralia</taxon>
        <taxon>Lophotrochozoa</taxon>
        <taxon>Mollusca</taxon>
        <taxon>Bivalvia</taxon>
        <taxon>Autobranchia</taxon>
        <taxon>Heteroconchia</taxon>
        <taxon>Euheterodonta</taxon>
        <taxon>Imparidentia</taxon>
        <taxon>Neoheterodontei</taxon>
        <taxon>Myida</taxon>
        <taxon>Dreissenoidea</taxon>
        <taxon>Dreissenidae</taxon>
        <taxon>Dreissena</taxon>
    </lineage>
</organism>
<comment type="catalytic activity">
    <reaction evidence="10">
        <text>aceneuramate = aldehydo-N-acetyl-D-mannosamine + pyruvate</text>
        <dbReference type="Rhea" id="RHEA:23296"/>
        <dbReference type="ChEBI" id="CHEBI:15361"/>
        <dbReference type="ChEBI" id="CHEBI:17122"/>
        <dbReference type="ChEBI" id="CHEBI:173083"/>
        <dbReference type="EC" id="4.1.3.3"/>
    </reaction>
</comment>
<evidence type="ECO:0000256" key="6">
    <source>
        <dbReference type="ARBA" id="ARBA00022490"/>
    </source>
</evidence>
<comment type="subcellular location">
    <subcellularLocation>
        <location evidence="1">Cytoplasm</location>
    </subcellularLocation>
</comment>
<dbReference type="SUPFAM" id="SSF51569">
    <property type="entry name" value="Aldolase"/>
    <property type="match status" value="1"/>
</dbReference>
<dbReference type="InterPro" id="IPR002220">
    <property type="entry name" value="DapA-like"/>
</dbReference>
<evidence type="ECO:0000256" key="7">
    <source>
        <dbReference type="ARBA" id="ARBA00023239"/>
    </source>
</evidence>
<dbReference type="AlphaFoldDB" id="A0A9D4LUT4"/>
<evidence type="ECO:0000313" key="14">
    <source>
        <dbReference type="EMBL" id="KAH3864177.1"/>
    </source>
</evidence>
<evidence type="ECO:0000256" key="4">
    <source>
        <dbReference type="ARBA" id="ARBA00011881"/>
    </source>
</evidence>
<keyword evidence="8" id="KW-0704">Schiff base</keyword>
<keyword evidence="7 11" id="KW-0456">Lyase</keyword>
<dbReference type="PIRSF" id="PIRSF001365">
    <property type="entry name" value="DHDPS"/>
    <property type="match status" value="1"/>
</dbReference>
<gene>
    <name evidence="14" type="ORF">DPMN_027192</name>
</gene>
<dbReference type="GO" id="GO:0005737">
    <property type="term" value="C:cytoplasm"/>
    <property type="evidence" value="ECO:0007669"/>
    <property type="project" value="UniProtKB-SubCell"/>
</dbReference>
<comment type="pathway">
    <text evidence="2">Amino-sugar metabolism; N-acetylneuraminate degradation.</text>
</comment>
<evidence type="ECO:0000256" key="3">
    <source>
        <dbReference type="ARBA" id="ARBA00006324"/>
    </source>
</evidence>
<feature type="active site" description="Proton donor/acceptor" evidence="12">
    <location>
        <position position="142"/>
    </location>
</feature>
<dbReference type="Pfam" id="PF00701">
    <property type="entry name" value="DHDPS"/>
    <property type="match status" value="1"/>
</dbReference>
<evidence type="ECO:0000256" key="11">
    <source>
        <dbReference type="PIRNR" id="PIRNR001365"/>
    </source>
</evidence>
<dbReference type="PANTHER" id="PTHR12128:SF21">
    <property type="entry name" value="N-ACETYLNEURAMINATE LYASE"/>
    <property type="match status" value="1"/>
</dbReference>
<evidence type="ECO:0000256" key="9">
    <source>
        <dbReference type="ARBA" id="ARBA00023277"/>
    </source>
</evidence>
<reference evidence="14" key="1">
    <citation type="journal article" date="2019" name="bioRxiv">
        <title>The Genome of the Zebra Mussel, Dreissena polymorpha: A Resource for Invasive Species Research.</title>
        <authorList>
            <person name="McCartney M.A."/>
            <person name="Auch B."/>
            <person name="Kono T."/>
            <person name="Mallez S."/>
            <person name="Zhang Y."/>
            <person name="Obille A."/>
            <person name="Becker A."/>
            <person name="Abrahante J.E."/>
            <person name="Garbe J."/>
            <person name="Badalamenti J.P."/>
            <person name="Herman A."/>
            <person name="Mangelson H."/>
            <person name="Liachko I."/>
            <person name="Sullivan S."/>
            <person name="Sone E.D."/>
            <person name="Koren S."/>
            <person name="Silverstein K.A.T."/>
            <person name="Beckman K.B."/>
            <person name="Gohl D.M."/>
        </authorList>
    </citation>
    <scope>NUCLEOTIDE SEQUENCE</scope>
    <source>
        <strain evidence="14">Duluth1</strain>
        <tissue evidence="14">Whole animal</tissue>
    </source>
</reference>
<dbReference type="Gene3D" id="3.20.20.70">
    <property type="entry name" value="Aldolase class I"/>
    <property type="match status" value="1"/>
</dbReference>
<evidence type="ECO:0000256" key="10">
    <source>
        <dbReference type="ARBA" id="ARBA00044906"/>
    </source>
</evidence>
<name>A0A9D4LUT4_DREPO</name>
<dbReference type="OrthoDB" id="191315at2759"/>
<dbReference type="PRINTS" id="PR00146">
    <property type="entry name" value="DHPICSNTHASE"/>
</dbReference>
<evidence type="ECO:0000256" key="8">
    <source>
        <dbReference type="ARBA" id="ARBA00023270"/>
    </source>
</evidence>
<feature type="active site" description="Schiff-base intermediate with substrate" evidence="12">
    <location>
        <position position="172"/>
    </location>
</feature>
<dbReference type="SMART" id="SM01130">
    <property type="entry name" value="DHDPS"/>
    <property type="match status" value="1"/>
</dbReference>
<dbReference type="EMBL" id="JAIWYP010000002">
    <property type="protein sequence ID" value="KAH3864177.1"/>
    <property type="molecule type" value="Genomic_DNA"/>
</dbReference>
<sequence>MAKTDGFRLKDMVAAPFTPFTADGEVNYNILDDYADYIVKTNFTGIFVNGTLGEGLSLTLLERKSLAEGWVRASRGRLQIIVHVGATCVRDSQELARHAEEIGATAIAGLSPSYYKPESEEILVETMSLIAGAAPNTPFYYYDINFFTGLYINIRKFMELAKARIPTLRGLKNSSREIPGSYDCTFVEECQVLVGTDVQYLSYLAHGISGVVVASYLGNLFDDMRRAYQTGDTAKALEHQNIAHKINNIRNKHGGGINVAKAMFKILTGLDAGPVRLPLRSLKADEFNAIRGDLVDAGLTDVSLPTDQ</sequence>
<evidence type="ECO:0000256" key="12">
    <source>
        <dbReference type="PIRSR" id="PIRSR001365-1"/>
    </source>
</evidence>
<dbReference type="PANTHER" id="PTHR12128">
    <property type="entry name" value="DIHYDRODIPICOLINATE SYNTHASE"/>
    <property type="match status" value="1"/>
</dbReference>
<evidence type="ECO:0000256" key="5">
    <source>
        <dbReference type="ARBA" id="ARBA00012911"/>
    </source>
</evidence>
<dbReference type="Proteomes" id="UP000828390">
    <property type="component" value="Unassembled WGS sequence"/>
</dbReference>
<protein>
    <recommendedName>
        <fullName evidence="5">N-acetylneuraminate lyase</fullName>
        <ecNumber evidence="5">4.1.3.3</ecNumber>
    </recommendedName>
</protein>
<evidence type="ECO:0000256" key="13">
    <source>
        <dbReference type="PIRSR" id="PIRSR001365-2"/>
    </source>
</evidence>
<evidence type="ECO:0000256" key="2">
    <source>
        <dbReference type="ARBA" id="ARBA00004878"/>
    </source>
</evidence>
<keyword evidence="6" id="KW-0963">Cytoplasm</keyword>